<dbReference type="InterPro" id="IPR029044">
    <property type="entry name" value="Nucleotide-diphossugar_trans"/>
</dbReference>
<proteinExistence type="predicted"/>
<dbReference type="Pfam" id="PF11397">
    <property type="entry name" value="GlcNAc"/>
    <property type="match status" value="1"/>
</dbReference>
<comment type="caution">
    <text evidence="1">The sequence shown here is derived from an EMBL/GenBank/DDBJ whole genome shotgun (WGS) entry which is preliminary data.</text>
</comment>
<reference evidence="1 2" key="1">
    <citation type="journal article" date="2018" name="Microbiome">
        <title>Fine metagenomic profile of the Mediterranean stratified and mixed water columns revealed by assembly and recruitment.</title>
        <authorList>
            <person name="Haro-Moreno J.M."/>
            <person name="Lopez-Perez M."/>
            <person name="De La Torre J.R."/>
            <person name="Picazo A."/>
            <person name="Camacho A."/>
            <person name="Rodriguez-Valera F."/>
        </authorList>
    </citation>
    <scope>NUCLEOTIDE SEQUENCE [LARGE SCALE GENOMIC DNA]</scope>
    <source>
        <strain evidence="1">MED-G82</strain>
    </source>
</reference>
<accession>A0A368BVX0</accession>
<dbReference type="PANTHER" id="PTHR34496:SF10">
    <property type="entry name" value="GLCNAC TRANSFERASE"/>
    <property type="match status" value="1"/>
</dbReference>
<dbReference type="EMBL" id="QOPE01000012">
    <property type="protein sequence ID" value="RCL41469.1"/>
    <property type="molecule type" value="Genomic_DNA"/>
</dbReference>
<dbReference type="Gene3D" id="3.90.550.10">
    <property type="entry name" value="Spore Coat Polysaccharide Biosynthesis Protein SpsA, Chain A"/>
    <property type="match status" value="1"/>
</dbReference>
<protein>
    <recommendedName>
        <fullName evidence="3">Glycosyltransferase (GlcNAc)</fullName>
    </recommendedName>
</protein>
<evidence type="ECO:0008006" key="3">
    <source>
        <dbReference type="Google" id="ProtNLM"/>
    </source>
</evidence>
<name>A0A368BVX0_9GAMM</name>
<dbReference type="PANTHER" id="PTHR34496">
    <property type="entry name" value="GLCNAC TRANSFERASE-RELATED"/>
    <property type="match status" value="1"/>
</dbReference>
<organism evidence="1 2">
    <name type="scientific">SAR86 cluster bacterium</name>
    <dbReference type="NCBI Taxonomy" id="2030880"/>
    <lineage>
        <taxon>Bacteria</taxon>
        <taxon>Pseudomonadati</taxon>
        <taxon>Pseudomonadota</taxon>
        <taxon>Gammaproteobacteria</taxon>
        <taxon>SAR86 cluster</taxon>
    </lineage>
</organism>
<dbReference type="SUPFAM" id="SSF53448">
    <property type="entry name" value="Nucleotide-diphospho-sugar transferases"/>
    <property type="match status" value="1"/>
</dbReference>
<sequence>MIGSAEYIVTLSASFFGKLLELICDNCILSMAIFISVPSYKDPLLTETLCSAYQNAKFKKNLRFCVLDQSEHGIEIDKLVFKDQIIYENVPPVISKGVCWARSRIQEYFEDEEYYLQIDSHTIFQENWDEILITYHDWLKAQNNNFVISSYPRAFTCNKTLTEFELDTKFQGTHGMSFKKGDVFKYDIVSIQTAIPTSSSEPLKGHLVAAGFLFSSGNFVKEIPYDPEYYFHGEELAIAVKLFTRGWDVFHIPKTPLFHLYTDVENLPRDLHWNPKDEENRIKKWTELDAISKKKIESLFNGEVDGKFGLGSKRTIKDFGIALGLNFEKKEIVSPDLAFTESRFLKVTNESVPFASVLADNK</sequence>
<dbReference type="AlphaFoldDB" id="A0A368BVX0"/>
<dbReference type="InterPro" id="IPR021067">
    <property type="entry name" value="Glycosyltransferase"/>
</dbReference>
<evidence type="ECO:0000313" key="1">
    <source>
        <dbReference type="EMBL" id="RCL41469.1"/>
    </source>
</evidence>
<gene>
    <name evidence="1" type="ORF">DBW96_02115</name>
</gene>
<dbReference type="Proteomes" id="UP000253307">
    <property type="component" value="Unassembled WGS sequence"/>
</dbReference>
<evidence type="ECO:0000313" key="2">
    <source>
        <dbReference type="Proteomes" id="UP000253307"/>
    </source>
</evidence>